<keyword evidence="3 7" id="KW-0808">Transferase</keyword>
<feature type="domain" description="Protein arginine N-methyltransferase" evidence="8">
    <location>
        <begin position="509"/>
        <end position="676"/>
    </location>
</feature>
<dbReference type="InterPro" id="IPR029063">
    <property type="entry name" value="SAM-dependent_MTases_sf"/>
</dbReference>
<dbReference type="Pfam" id="PF22528">
    <property type="entry name" value="PRMT_C"/>
    <property type="match status" value="2"/>
</dbReference>
<organism evidence="9 10">
    <name type="scientific">Diploptera punctata</name>
    <name type="common">Pacific beetle cockroach</name>
    <dbReference type="NCBI Taxonomy" id="6984"/>
    <lineage>
        <taxon>Eukaryota</taxon>
        <taxon>Metazoa</taxon>
        <taxon>Ecdysozoa</taxon>
        <taxon>Arthropoda</taxon>
        <taxon>Hexapoda</taxon>
        <taxon>Insecta</taxon>
        <taxon>Pterygota</taxon>
        <taxon>Neoptera</taxon>
        <taxon>Polyneoptera</taxon>
        <taxon>Dictyoptera</taxon>
        <taxon>Blattodea</taxon>
        <taxon>Blaberoidea</taxon>
        <taxon>Blaberidae</taxon>
        <taxon>Diplopterinae</taxon>
        <taxon>Diploptera</taxon>
    </lineage>
</organism>
<evidence type="ECO:0000256" key="1">
    <source>
        <dbReference type="ARBA" id="ARBA00018773"/>
    </source>
</evidence>
<sequence length="679" mass="77043">MSVFTVKVNPLTGKSEWELQNEDYDYHQEIARSGFADMLHDSERNQKYYAGIKQAINEMHSRGKKAHVLDIGTGTGLLSMMAARSGADSIVACEYRGVMKYEKIIDENGLEDRIHLIPKRSLEIKVGETGDMKHRANILVTEVFDTELIGEGAIGTFQHALNCLLEEDCIVVPSLARVYAQVVSSELADKWNRLQPVTDGLNTLLSTPDKVKACAGAAAVHDIQLSQFPSDQFRTIVPPTEVFRFDWMGREPLITKRSMALPLVSQVDGLVQMVFMWWELDMDTRGEVLLSCAPVWAHPMSETSNELPWRDHWMQAVYYLPQEVPVKKGDEITLWAHHDEYSFWFNVTSPQSESPDHSRPVCTCGLHVAFARTRIGAMNDPDRRHKYIRALQELVTPETICLCLSDGSLLAPIAAKLGAKKVYCIEGNFLTQNLTMQYVKHNKLEDRVQVFGNNKDLLSTIESLDKVTLVIAEPNFITTVLPWQNIYFWYLKNELSQCLSTSVSTLPMAATIWAMAVQFDHLWKIRAPLHSVEGFKMTDFDKLIESSSLISDSPVEPQPLWEYPCRALTQPFQIFNLNFVTNTEQSIQTSGSVMCEANGTCHGIVLWVDWDLDGNPKHVISTGPQETPEVKKQVKWDMHTRQGVFFFPTQKSVDVSNVFYYKVNFSLHNGDIQFNFDTM</sequence>
<reference evidence="9" key="2">
    <citation type="submission" date="2023-05" db="EMBL/GenBank/DDBJ databases">
        <authorList>
            <person name="Fouks B."/>
        </authorList>
    </citation>
    <scope>NUCLEOTIDE SEQUENCE</scope>
    <source>
        <strain evidence="9">Stay&amp;Tobe</strain>
        <tissue evidence="9">Testes</tissue>
    </source>
</reference>
<dbReference type="Gene3D" id="2.70.160.11">
    <property type="entry name" value="Hnrnp arginine n-methyltransferase1"/>
    <property type="match status" value="2"/>
</dbReference>
<dbReference type="GO" id="GO:0032259">
    <property type="term" value="P:methylation"/>
    <property type="evidence" value="ECO:0007669"/>
    <property type="project" value="UniProtKB-KW"/>
</dbReference>
<feature type="domain" description="Protein arginine N-methyltransferase" evidence="8">
    <location>
        <begin position="215"/>
        <end position="349"/>
    </location>
</feature>
<evidence type="ECO:0000313" key="9">
    <source>
        <dbReference type="EMBL" id="KAJ9592849.1"/>
    </source>
</evidence>
<evidence type="ECO:0000259" key="8">
    <source>
        <dbReference type="Pfam" id="PF22528"/>
    </source>
</evidence>
<dbReference type="InterPro" id="IPR055135">
    <property type="entry name" value="PRMT_dom"/>
</dbReference>
<dbReference type="InterPro" id="IPR025799">
    <property type="entry name" value="Arg_MeTrfase"/>
</dbReference>
<keyword evidence="2 7" id="KW-0489">Methyltransferase</keyword>
<dbReference type="GO" id="GO:0016274">
    <property type="term" value="F:protein-arginine N-methyltransferase activity"/>
    <property type="evidence" value="ECO:0007669"/>
    <property type="project" value="InterPro"/>
</dbReference>
<dbReference type="PANTHER" id="PTHR11006">
    <property type="entry name" value="PROTEIN ARGININE N-METHYLTRANSFERASE"/>
    <property type="match status" value="1"/>
</dbReference>
<dbReference type="Pfam" id="PF06325">
    <property type="entry name" value="PrmA"/>
    <property type="match status" value="1"/>
</dbReference>
<name>A0AAD8A5I7_DIPPU</name>
<dbReference type="Proteomes" id="UP001233999">
    <property type="component" value="Unassembled WGS sequence"/>
</dbReference>
<dbReference type="AlphaFoldDB" id="A0AAD8A5I7"/>
<dbReference type="FunFam" id="3.40.50.150:FF:000071">
    <property type="entry name" value="Protein arginine N-methyltransferase 7"/>
    <property type="match status" value="1"/>
</dbReference>
<dbReference type="CDD" id="cd02440">
    <property type="entry name" value="AdoMet_MTases"/>
    <property type="match status" value="1"/>
</dbReference>
<comment type="caution">
    <text evidence="9">The sequence shown here is derived from an EMBL/GenBank/DDBJ whole genome shotgun (WGS) entry which is preliminary data.</text>
</comment>
<evidence type="ECO:0000256" key="6">
    <source>
        <dbReference type="ARBA" id="ARBA00025081"/>
    </source>
</evidence>
<dbReference type="FunFam" id="3.40.50.150:FF:000070">
    <property type="entry name" value="Protein arginine N-methyltransferase 7"/>
    <property type="match status" value="1"/>
</dbReference>
<evidence type="ECO:0000256" key="5">
    <source>
        <dbReference type="ARBA" id="ARBA00022737"/>
    </source>
</evidence>
<feature type="non-terminal residue" evidence="9">
    <location>
        <position position="679"/>
    </location>
</feature>
<dbReference type="Gene3D" id="3.40.50.150">
    <property type="entry name" value="Vaccinia Virus protein VP39"/>
    <property type="match status" value="2"/>
</dbReference>
<evidence type="ECO:0000256" key="4">
    <source>
        <dbReference type="ARBA" id="ARBA00022691"/>
    </source>
</evidence>
<dbReference type="GO" id="GO:0042054">
    <property type="term" value="F:histone methyltransferase activity"/>
    <property type="evidence" value="ECO:0007669"/>
    <property type="project" value="TreeGrafter"/>
</dbReference>
<dbReference type="PANTHER" id="PTHR11006:SF4">
    <property type="entry name" value="PROTEIN ARGININE N-METHYLTRANSFERASE 7"/>
    <property type="match status" value="1"/>
</dbReference>
<keyword evidence="5" id="KW-0677">Repeat</keyword>
<dbReference type="SUPFAM" id="SSF53335">
    <property type="entry name" value="S-adenosyl-L-methionine-dependent methyltransferases"/>
    <property type="match status" value="2"/>
</dbReference>
<keyword evidence="4 7" id="KW-0949">S-adenosyl-L-methionine</keyword>
<comment type="function">
    <text evidence="6">Essential arginine methyltransferase that can both catalyze the formation of omega-N monomethylarginine (MMA) and symmetrical dimethylarginine (sDMA). Specifically mediates the symmetrical dimethylation of arginine residues in the small nuclear ribonucleoproteins SmD1 and SmD3.</text>
</comment>
<dbReference type="PROSITE" id="PS51678">
    <property type="entry name" value="SAM_MT_PRMT"/>
    <property type="match status" value="2"/>
</dbReference>
<protein>
    <recommendedName>
        <fullName evidence="1">Protein arginine N-methyltransferase 7</fullName>
    </recommendedName>
</protein>
<evidence type="ECO:0000256" key="2">
    <source>
        <dbReference type="ARBA" id="ARBA00022603"/>
    </source>
</evidence>
<reference evidence="9" key="1">
    <citation type="journal article" date="2023" name="IScience">
        <title>Live-bearing cockroach genome reveals convergent evolutionary mechanisms linked to viviparity in insects and beyond.</title>
        <authorList>
            <person name="Fouks B."/>
            <person name="Harrison M.C."/>
            <person name="Mikhailova A.A."/>
            <person name="Marchal E."/>
            <person name="English S."/>
            <person name="Carruthers M."/>
            <person name="Jennings E.C."/>
            <person name="Chiamaka E.L."/>
            <person name="Frigard R.A."/>
            <person name="Pippel M."/>
            <person name="Attardo G.M."/>
            <person name="Benoit J.B."/>
            <person name="Bornberg-Bauer E."/>
            <person name="Tobe S.S."/>
        </authorList>
    </citation>
    <scope>NUCLEOTIDE SEQUENCE</scope>
    <source>
        <strain evidence="9">Stay&amp;Tobe</strain>
    </source>
</reference>
<dbReference type="EMBL" id="JASPKZ010003800">
    <property type="protein sequence ID" value="KAJ9592849.1"/>
    <property type="molecule type" value="Genomic_DNA"/>
</dbReference>
<evidence type="ECO:0000256" key="3">
    <source>
        <dbReference type="ARBA" id="ARBA00022679"/>
    </source>
</evidence>
<dbReference type="FunFam" id="2.70.160.11:FF:000014">
    <property type="entry name" value="Protein arginine N-methyltransferase 7"/>
    <property type="match status" value="1"/>
</dbReference>
<evidence type="ECO:0000313" key="10">
    <source>
        <dbReference type="Proteomes" id="UP001233999"/>
    </source>
</evidence>
<evidence type="ECO:0000256" key="7">
    <source>
        <dbReference type="PROSITE-ProRule" id="PRU01015"/>
    </source>
</evidence>
<proteinExistence type="predicted"/>
<gene>
    <name evidence="9" type="ORF">L9F63_015492</name>
</gene>
<dbReference type="PIRSF" id="PIRSF036946">
    <property type="entry name" value="Arg_N-mtase"/>
    <property type="match status" value="1"/>
</dbReference>
<keyword evidence="10" id="KW-1185">Reference proteome</keyword>
<dbReference type="InterPro" id="IPR014644">
    <property type="entry name" value="MeTrfase_PRMT7"/>
</dbReference>
<accession>A0AAD8A5I7</accession>